<sequence length="483" mass="52477">MNVIQKGIVLMMISLAFTFSVNAATPDPVQNVRSTTHTLSDFSNESSIGMSWNADSITSTTVYYYYIFNTSSDYTINSTWNNALKSTTGTNVLSDDFSSSNGAYYFHIAAMVEEGWDENFSLTTTTKGPYYIDTKAPSNVSISGPDTTNDQVVTLSLYADGATQMYISNSGYGIGGYWESYATSKQWTLTDGYETKTVYVLFRDAAGNATDGASPNARTEIIYVLNSAPEIKNLKAVASANDISAPNIYFDLYDKEGGDIVLTISSTNLTATTPDDITISGVSVSGSNTTYTISSITPDVDKALTMTVIPASGATTSTSSVITLRVADANGLTDTATVTFNMTEDLFVRLTDFSVTPKSNHALIQWQTTSEIDTAGFILKRSETLNGTYTKITDRLIPAKGSAIAGDTYSYQDFQIKPGKQYYYQLVEIDLNNNQTVYPGKSELKRNGSSEDDINYDANGDGDVNVGDVIYLLRTLTDFKDSE</sequence>
<protein>
    <recommendedName>
        <fullName evidence="4">Fibronectin type-III domain-containing protein</fullName>
    </recommendedName>
</protein>
<proteinExistence type="predicted"/>
<dbReference type="PROSITE" id="PS00018">
    <property type="entry name" value="EF_HAND_1"/>
    <property type="match status" value="1"/>
</dbReference>
<gene>
    <name evidence="2" type="ORF">OMM_00772</name>
</gene>
<evidence type="ECO:0000313" key="2">
    <source>
        <dbReference type="EMBL" id="ETR73683.1"/>
    </source>
</evidence>
<dbReference type="AlphaFoldDB" id="A0A1V1PFZ8"/>
<evidence type="ECO:0000313" key="3">
    <source>
        <dbReference type="Proteomes" id="UP000189670"/>
    </source>
</evidence>
<name>A0A1V1PFZ8_9BACT</name>
<dbReference type="Proteomes" id="UP000189670">
    <property type="component" value="Unassembled WGS sequence"/>
</dbReference>
<dbReference type="InterPro" id="IPR018247">
    <property type="entry name" value="EF_Hand_1_Ca_BS"/>
</dbReference>
<accession>A0A1V1PFZ8</accession>
<evidence type="ECO:0000256" key="1">
    <source>
        <dbReference type="SAM" id="SignalP"/>
    </source>
</evidence>
<reference evidence="3" key="1">
    <citation type="submission" date="2012-11" db="EMBL/GenBank/DDBJ databases">
        <authorList>
            <person name="Lucero-Rivera Y.E."/>
            <person name="Tovar-Ramirez D."/>
        </authorList>
    </citation>
    <scope>NUCLEOTIDE SEQUENCE [LARGE SCALE GENOMIC DNA]</scope>
    <source>
        <strain evidence="3">Araruama</strain>
    </source>
</reference>
<keyword evidence="1" id="KW-0732">Signal</keyword>
<dbReference type="InterPro" id="IPR013783">
    <property type="entry name" value="Ig-like_fold"/>
</dbReference>
<comment type="caution">
    <text evidence="2">The sequence shown here is derived from an EMBL/GenBank/DDBJ whole genome shotgun (WGS) entry which is preliminary data.</text>
</comment>
<evidence type="ECO:0008006" key="4">
    <source>
        <dbReference type="Google" id="ProtNLM"/>
    </source>
</evidence>
<dbReference type="Gene3D" id="2.60.40.10">
    <property type="entry name" value="Immunoglobulins"/>
    <property type="match status" value="1"/>
</dbReference>
<feature type="chain" id="PRO_5010708296" description="Fibronectin type-III domain-containing protein" evidence="1">
    <location>
        <begin position="24"/>
        <end position="483"/>
    </location>
</feature>
<organism evidence="2 3">
    <name type="scientific">Candidatus Magnetoglobus multicellularis str. Araruama</name>
    <dbReference type="NCBI Taxonomy" id="890399"/>
    <lineage>
        <taxon>Bacteria</taxon>
        <taxon>Pseudomonadati</taxon>
        <taxon>Thermodesulfobacteriota</taxon>
        <taxon>Desulfobacteria</taxon>
        <taxon>Desulfobacterales</taxon>
        <taxon>Desulfobacteraceae</taxon>
        <taxon>Candidatus Magnetoglobus</taxon>
    </lineage>
</organism>
<dbReference type="EMBL" id="ATBP01000044">
    <property type="protein sequence ID" value="ETR73683.1"/>
    <property type="molecule type" value="Genomic_DNA"/>
</dbReference>
<feature type="signal peptide" evidence="1">
    <location>
        <begin position="1"/>
        <end position="23"/>
    </location>
</feature>